<evidence type="ECO:0000313" key="5">
    <source>
        <dbReference type="Proteomes" id="UP001166286"/>
    </source>
</evidence>
<keyword evidence="5" id="KW-1185">Reference proteome</keyword>
<dbReference type="InterPro" id="IPR000873">
    <property type="entry name" value="AMP-dep_synth/lig_dom"/>
</dbReference>
<dbReference type="AlphaFoldDB" id="A0AA39R4A1"/>
<proteinExistence type="predicted"/>
<name>A0AA39R4A1_9LECA</name>
<evidence type="ECO:0000256" key="2">
    <source>
        <dbReference type="ARBA" id="ARBA00022553"/>
    </source>
</evidence>
<dbReference type="Gene3D" id="3.40.50.12780">
    <property type="entry name" value="N-terminal domain of ligase-like"/>
    <property type="match status" value="1"/>
</dbReference>
<evidence type="ECO:0000313" key="4">
    <source>
        <dbReference type="EMBL" id="KAK0513186.1"/>
    </source>
</evidence>
<comment type="caution">
    <text evidence="4">The sequence shown here is derived from an EMBL/GenBank/DDBJ whole genome shotgun (WGS) entry which is preliminary data.</text>
</comment>
<gene>
    <name evidence="4" type="ORF">JMJ35_004172</name>
</gene>
<dbReference type="Proteomes" id="UP001166286">
    <property type="component" value="Unassembled WGS sequence"/>
</dbReference>
<dbReference type="EMBL" id="JAFEKC020000008">
    <property type="protein sequence ID" value="KAK0513186.1"/>
    <property type="molecule type" value="Genomic_DNA"/>
</dbReference>
<dbReference type="Pfam" id="PF23562">
    <property type="entry name" value="AMP-binding_C_3"/>
    <property type="match status" value="1"/>
</dbReference>
<keyword evidence="2" id="KW-0597">Phosphoprotein</keyword>
<reference evidence="4" key="1">
    <citation type="submission" date="2023-03" db="EMBL/GenBank/DDBJ databases">
        <title>Complete genome of Cladonia borealis.</title>
        <authorList>
            <person name="Park H."/>
        </authorList>
    </citation>
    <scope>NUCLEOTIDE SEQUENCE</scope>
    <source>
        <strain evidence="4">ANT050790</strain>
    </source>
</reference>
<accession>A0AA39R4A1</accession>
<keyword evidence="1" id="KW-0596">Phosphopantetheine</keyword>
<dbReference type="InterPro" id="IPR051414">
    <property type="entry name" value="Adenylate-forming_Reductase"/>
</dbReference>
<feature type="domain" description="AMP-dependent synthetase/ligase" evidence="3">
    <location>
        <begin position="51"/>
        <end position="353"/>
    </location>
</feature>
<dbReference type="InterPro" id="IPR042099">
    <property type="entry name" value="ANL_N_sf"/>
</dbReference>
<dbReference type="SUPFAM" id="SSF56801">
    <property type="entry name" value="Acetyl-CoA synthetase-like"/>
    <property type="match status" value="1"/>
</dbReference>
<dbReference type="Pfam" id="PF00501">
    <property type="entry name" value="AMP-binding"/>
    <property type="match status" value="1"/>
</dbReference>
<sequence>MASLQFTEGPSIPEPYIKRKQLLNHMVDGLAQARPFSVWAEIPNSATSYGAGFRRVTYRDLSNAINGVAWWLYNALGKGTGFKTLAYIGLWDVRYVILLLGAVKAGYTMVFPSSKYNLAGLEKLLAEVDCKIFLTIPESPPVVSAFIKAHKAPELSVPTVYELLNTEFQFFPLDKIFSTARKEPLVCLHTSGSTSYPKPVVWTHDFAASFIQQHQYQPPPGFDSVDKYFQGNRLVPMLPISHAGNLFTTLFIAIGSQTTVIFPLPNAKVSAETLVQILQHNTADAAIGSPNVIEQLARSPDMRQIVFGKIHALGYSGGDISRNAGDTLATDATLFNIYGSTETGVTPTIRSKQRLDVHDWKRVEPHPNSGFEFRRLADNEYEAVIVRNSIEDEEQPVFKVFPDLKEWPTKDIFTPNPVNPGSWIYGRRTDDLLIFSDGTSFNPLEFEQQISGHPEIKAALMFGTRRPQAALLIELEDPRGPSEDGHSETMERLWPIIAEANGMCTAQSVIQKSHILFTQAENPLPRAGKETVQRARAFQMYEAELSSLYI</sequence>
<protein>
    <recommendedName>
        <fullName evidence="3">AMP-dependent synthetase/ligase domain-containing protein</fullName>
    </recommendedName>
</protein>
<dbReference type="PANTHER" id="PTHR43439">
    <property type="entry name" value="PHENYLACETATE-COENZYME A LIGASE"/>
    <property type="match status" value="1"/>
</dbReference>
<evidence type="ECO:0000259" key="3">
    <source>
        <dbReference type="Pfam" id="PF00501"/>
    </source>
</evidence>
<dbReference type="PANTHER" id="PTHR43439:SF2">
    <property type="entry name" value="ENZYME, PUTATIVE (JCVI)-RELATED"/>
    <property type="match status" value="1"/>
</dbReference>
<organism evidence="4 5">
    <name type="scientific">Cladonia borealis</name>
    <dbReference type="NCBI Taxonomy" id="184061"/>
    <lineage>
        <taxon>Eukaryota</taxon>
        <taxon>Fungi</taxon>
        <taxon>Dikarya</taxon>
        <taxon>Ascomycota</taxon>
        <taxon>Pezizomycotina</taxon>
        <taxon>Lecanoromycetes</taxon>
        <taxon>OSLEUM clade</taxon>
        <taxon>Lecanoromycetidae</taxon>
        <taxon>Lecanorales</taxon>
        <taxon>Lecanorineae</taxon>
        <taxon>Cladoniaceae</taxon>
        <taxon>Cladonia</taxon>
    </lineage>
</organism>
<evidence type="ECO:0000256" key="1">
    <source>
        <dbReference type="ARBA" id="ARBA00022450"/>
    </source>
</evidence>